<evidence type="ECO:0000313" key="2">
    <source>
        <dbReference type="EMBL" id="KAE8377080.1"/>
    </source>
</evidence>
<accession>A0A5N7B6V3</accession>
<dbReference type="AlphaFoldDB" id="A0A5N7B6V3"/>
<keyword evidence="1" id="KW-1133">Transmembrane helix</keyword>
<organism evidence="2 3">
    <name type="scientific">Aspergillus bertholletiae</name>
    <dbReference type="NCBI Taxonomy" id="1226010"/>
    <lineage>
        <taxon>Eukaryota</taxon>
        <taxon>Fungi</taxon>
        <taxon>Dikarya</taxon>
        <taxon>Ascomycota</taxon>
        <taxon>Pezizomycotina</taxon>
        <taxon>Eurotiomycetes</taxon>
        <taxon>Eurotiomycetidae</taxon>
        <taxon>Eurotiales</taxon>
        <taxon>Aspergillaceae</taxon>
        <taxon>Aspergillus</taxon>
        <taxon>Aspergillus subgen. Circumdati</taxon>
    </lineage>
</organism>
<protein>
    <submittedName>
        <fullName evidence="2">Uncharacterized protein</fullName>
    </submittedName>
</protein>
<gene>
    <name evidence="2" type="ORF">BDV26DRAFT_264400</name>
</gene>
<reference evidence="2 3" key="1">
    <citation type="submission" date="2019-04" db="EMBL/GenBank/DDBJ databases">
        <title>Friends and foes A comparative genomics studyof 23 Aspergillus species from section Flavi.</title>
        <authorList>
            <consortium name="DOE Joint Genome Institute"/>
            <person name="Kjaerbolling I."/>
            <person name="Vesth T."/>
            <person name="Frisvad J.C."/>
            <person name="Nybo J.L."/>
            <person name="Theobald S."/>
            <person name="Kildgaard S."/>
            <person name="Isbrandt T."/>
            <person name="Kuo A."/>
            <person name="Sato A."/>
            <person name="Lyhne E.K."/>
            <person name="Kogle M.E."/>
            <person name="Wiebenga A."/>
            <person name="Kun R.S."/>
            <person name="Lubbers R.J."/>
            <person name="Makela M.R."/>
            <person name="Barry K."/>
            <person name="Chovatia M."/>
            <person name="Clum A."/>
            <person name="Daum C."/>
            <person name="Haridas S."/>
            <person name="He G."/>
            <person name="LaButti K."/>
            <person name="Lipzen A."/>
            <person name="Mondo S."/>
            <person name="Riley R."/>
            <person name="Salamov A."/>
            <person name="Simmons B.A."/>
            <person name="Magnuson J.K."/>
            <person name="Henrissat B."/>
            <person name="Mortensen U.H."/>
            <person name="Larsen T.O."/>
            <person name="Devries R.P."/>
            <person name="Grigoriev I.V."/>
            <person name="Machida M."/>
            <person name="Baker S.E."/>
            <person name="Andersen M.R."/>
        </authorList>
    </citation>
    <scope>NUCLEOTIDE SEQUENCE [LARGE SCALE GENOMIC DNA]</scope>
    <source>
        <strain evidence="2 3">IBT 29228</strain>
    </source>
</reference>
<evidence type="ECO:0000256" key="1">
    <source>
        <dbReference type="SAM" id="Phobius"/>
    </source>
</evidence>
<name>A0A5N7B6V3_9EURO</name>
<keyword evidence="1" id="KW-0472">Membrane</keyword>
<keyword evidence="3" id="KW-1185">Reference proteome</keyword>
<dbReference type="EMBL" id="ML736229">
    <property type="protein sequence ID" value="KAE8377080.1"/>
    <property type="molecule type" value="Genomic_DNA"/>
</dbReference>
<proteinExistence type="predicted"/>
<evidence type="ECO:0000313" key="3">
    <source>
        <dbReference type="Proteomes" id="UP000326198"/>
    </source>
</evidence>
<keyword evidence="1" id="KW-0812">Transmembrane</keyword>
<feature type="transmembrane region" description="Helical" evidence="1">
    <location>
        <begin position="6"/>
        <end position="26"/>
    </location>
</feature>
<dbReference type="Proteomes" id="UP000326198">
    <property type="component" value="Unassembled WGS sequence"/>
</dbReference>
<sequence length="76" mass="8717">MAVVMVIWFPYTYLIFFACSNISKYFTYRLLPHSVQPSMINTQKDASESNDHIASSNHMIPLHTNKAGRTNPPLCR</sequence>